<feature type="transmembrane region" description="Helical" evidence="18">
    <location>
        <begin position="858"/>
        <end position="881"/>
    </location>
</feature>
<feature type="compositionally biased region" description="Pro residues" evidence="17">
    <location>
        <begin position="219"/>
        <end position="229"/>
    </location>
</feature>
<dbReference type="PROSITE" id="PS50259">
    <property type="entry name" value="G_PROTEIN_RECEP_F3_4"/>
    <property type="match status" value="1"/>
</dbReference>
<feature type="compositionally biased region" description="Low complexity" evidence="17">
    <location>
        <begin position="182"/>
        <end position="194"/>
    </location>
</feature>
<sequence>MSRLPFSGFCLPSPRLPSTTPPLPQTSLPSAPNSFPPKPFPLPPHPQCFTVSTHTPTSDLRRQPRFSPVPLASFPSYLWFLRASASRGSLRPPRPPGTPRPHFSSPRVPLSEIPPFLFRSFPPRGCIPPPLPSPPRPSDCRSHRGARFPPRPLLASPAPARPPTPSCRAPSVTSEPPPSPTSPSSSSSSPPSVSQSARRVRGGGDGGESRGGCRKPTFPASPGPSPPPPHKTRDGGASPAPSQQPSPGKVSPLSSFRSPTATPAPHTMGPGAPFPRVGWPLPLLVVMAAGVAPVWASHSPHLPRPHPRVPPHPSSERRAVYIGALFPMSGGWPGGQACQPAVEMALEDVNSRRDILPDYELKLIHHDSKCDPGQATKYLYELLYNDPIKIILMPGCSSVSTLVAEAARMWNLIVLSYGSSSPALSNRQRFPTFFRTHPSATLHNPTRVKLFEKWGWKKIATIQQTTEVFTSTLDDLEERVKEAGIEITFRQSFFSDPAVPVKNLKRQDARIIVGLFYETEARKVFCEVYKERLFGKKYVWFLIGWYADNWFKIYDPSINCTVDEMTEAVEGHITTEIVMLNPANTRSISNMTSQEFVEKLTKRLKRHPEETGGFQEAPLAYDAIWALALALNKTSGGGGRSGVRLEDFNYNNQTITDQIYRAMNSSSFEGVSGHVVFDASGSRMAWTLIEQLQGGSYKKIGYYDSTKDDLSWSKTDKWIGGSPPADQTLVIKTFRFLSQKLFISVSVLSSLGIVLAVVCLSFNIYNSHVRYIQNSQPNLNNLTAVGCSLALAAVFPLGLDGYHIGRNQFPFVCQARLWLLGLGFSLGYGSMFTKIWWVHTVFTKKEEKKEWRKTLEPWKLYATVGLLVGMDVLTLAIWQIVDPLHRTIETFAKEEPKEDIDVSILPQLEHCSSRKMNTWLGIFYGYKGLLLLLGIFLAYETKSVSTEKINDHRAVGMAIYNVAVLCLITAPVTMILSSQQDAAFAFASLAIVFSSYITLVVLFVPKMRRLITRGEWQSEAQDTMKTGSSTNNNEEEKSRLLEKENRELEKIIAEKEERVSELRHQLQSRQQLRSRRHPPTPPDPSGGLPRGPPEPPDRLSCDGSRVHLLYKVNPQHCPGNGSIRDKDEAERHNQDEDTGNSHLDLIVGGVPTGESN</sequence>
<name>A0A8I5NIV0_PAPAN</name>
<dbReference type="PANTHER" id="PTHR10519">
    <property type="entry name" value="GABA-B RECEPTOR"/>
    <property type="match status" value="1"/>
</dbReference>
<evidence type="ECO:0000256" key="5">
    <source>
        <dbReference type="ARBA" id="ARBA00022729"/>
    </source>
</evidence>
<evidence type="ECO:0000256" key="6">
    <source>
        <dbReference type="ARBA" id="ARBA00022989"/>
    </source>
</evidence>
<dbReference type="GO" id="GO:0098982">
    <property type="term" value="C:GABA-ergic synapse"/>
    <property type="evidence" value="ECO:0007669"/>
    <property type="project" value="Ensembl"/>
</dbReference>
<proteinExistence type="inferred from homology"/>
<dbReference type="AlphaFoldDB" id="A0A8I5NIV0"/>
<feature type="transmembrane region" description="Helical" evidence="18">
    <location>
        <begin position="817"/>
        <end position="837"/>
    </location>
</feature>
<dbReference type="InterPro" id="IPR001828">
    <property type="entry name" value="ANF_lig-bd_rcpt"/>
</dbReference>
<evidence type="ECO:0000313" key="21">
    <source>
        <dbReference type="Proteomes" id="UP000028761"/>
    </source>
</evidence>
<evidence type="ECO:0000256" key="17">
    <source>
        <dbReference type="SAM" id="MobiDB-lite"/>
    </source>
</evidence>
<keyword evidence="5" id="KW-0732">Signal</keyword>
<evidence type="ECO:0000256" key="3">
    <source>
        <dbReference type="ARBA" id="ARBA00022553"/>
    </source>
</evidence>
<dbReference type="GO" id="GO:0098685">
    <property type="term" value="C:Schaffer collateral - CA1 synapse"/>
    <property type="evidence" value="ECO:0007669"/>
    <property type="project" value="Ensembl"/>
</dbReference>
<keyword evidence="11" id="KW-1015">Disulfide bond</keyword>
<evidence type="ECO:0000256" key="1">
    <source>
        <dbReference type="ARBA" id="ARBA00008991"/>
    </source>
</evidence>
<keyword evidence="7" id="KW-0770">Synapse</keyword>
<keyword evidence="15" id="KW-0628">Postsynaptic cell membrane</keyword>
<feature type="region of interest" description="Disordered" evidence="17">
    <location>
        <begin position="1017"/>
        <end position="1042"/>
    </location>
</feature>
<dbReference type="GO" id="GO:0150047">
    <property type="term" value="F:G protein-coupled neurotransmitter receptor activity involved in regulation of presynaptic membrane potential"/>
    <property type="evidence" value="ECO:0007669"/>
    <property type="project" value="Ensembl"/>
</dbReference>
<keyword evidence="3" id="KW-0597">Phosphoprotein</keyword>
<dbReference type="Pfam" id="PF00003">
    <property type="entry name" value="7tm_3"/>
    <property type="match status" value="1"/>
</dbReference>
<evidence type="ECO:0000256" key="9">
    <source>
        <dbReference type="ARBA" id="ARBA00023054"/>
    </source>
</evidence>
<evidence type="ECO:0000256" key="15">
    <source>
        <dbReference type="ARBA" id="ARBA00023257"/>
    </source>
</evidence>
<dbReference type="PANTHER" id="PTHR10519:SF77">
    <property type="entry name" value="GAMMA-AMINOBUTYRIC ACID TYPE B RECEPTOR SUBUNIT 1"/>
    <property type="match status" value="1"/>
</dbReference>
<feature type="region of interest" description="Disordered" evidence="17">
    <location>
        <begin position="1112"/>
        <end position="1156"/>
    </location>
</feature>
<dbReference type="PRINTS" id="PR01176">
    <property type="entry name" value="GABABRECEPTR"/>
</dbReference>
<feature type="compositionally biased region" description="Low complexity" evidence="17">
    <location>
        <begin position="235"/>
        <end position="248"/>
    </location>
</feature>
<dbReference type="GO" id="GO:0005737">
    <property type="term" value="C:cytoplasm"/>
    <property type="evidence" value="ECO:0007669"/>
    <property type="project" value="Ensembl"/>
</dbReference>
<dbReference type="Proteomes" id="UP000028761">
    <property type="component" value="Chromosome 6"/>
</dbReference>
<dbReference type="InterPro" id="IPR028082">
    <property type="entry name" value="Peripla_BP_I"/>
</dbReference>
<dbReference type="FunFam" id="3.40.50.2300:FF:000055">
    <property type="entry name" value="Gamma-aminobutyric acid type B receptor subunit 1"/>
    <property type="match status" value="1"/>
</dbReference>
<dbReference type="CDD" id="cd15291">
    <property type="entry name" value="7tmC_GABA-B-R1"/>
    <property type="match status" value="1"/>
</dbReference>
<keyword evidence="10 18" id="KW-0472">Membrane</keyword>
<dbReference type="Ensembl" id="ENSPANT00000063252.1">
    <property type="protein sequence ID" value="ENSPANP00000061295.1"/>
    <property type="gene ID" value="ENSPANG00000009408.3"/>
</dbReference>
<keyword evidence="9" id="KW-0175">Coiled coil</keyword>
<feature type="compositionally biased region" description="Pro residues" evidence="17">
    <location>
        <begin position="127"/>
        <end position="137"/>
    </location>
</feature>
<feature type="transmembrane region" description="Helical" evidence="18">
    <location>
        <begin position="958"/>
        <end position="976"/>
    </location>
</feature>
<dbReference type="GeneTree" id="ENSGT00940000157642"/>
<dbReference type="InterPro" id="IPR017978">
    <property type="entry name" value="GPCR_3_C"/>
</dbReference>
<evidence type="ECO:0000313" key="20">
    <source>
        <dbReference type="Ensembl" id="ENSPANP00000061295.1"/>
    </source>
</evidence>
<evidence type="ECO:0000256" key="10">
    <source>
        <dbReference type="ARBA" id="ARBA00023136"/>
    </source>
</evidence>
<evidence type="ECO:0000259" key="19">
    <source>
        <dbReference type="PROSITE" id="PS50259"/>
    </source>
</evidence>
<keyword evidence="6 18" id="KW-1133">Transmembrane helix</keyword>
<evidence type="ECO:0000256" key="13">
    <source>
        <dbReference type="ARBA" id="ARBA00023180"/>
    </source>
</evidence>
<dbReference type="GO" id="GO:1902712">
    <property type="term" value="C:G protein-coupled GABA receptor complex"/>
    <property type="evidence" value="ECO:0007669"/>
    <property type="project" value="Ensembl"/>
</dbReference>
<reference evidence="20" key="3">
    <citation type="submission" date="2025-09" db="UniProtKB">
        <authorList>
            <consortium name="Ensembl"/>
        </authorList>
    </citation>
    <scope>IDENTIFICATION</scope>
</reference>
<dbReference type="Gene3D" id="3.40.50.2300">
    <property type="match status" value="2"/>
</dbReference>
<dbReference type="GO" id="GO:0045211">
    <property type="term" value="C:postsynaptic membrane"/>
    <property type="evidence" value="ECO:0007669"/>
    <property type="project" value="UniProtKB-SubCell"/>
</dbReference>
<reference evidence="20" key="2">
    <citation type="submission" date="2025-08" db="UniProtKB">
        <authorList>
            <consortium name="Ensembl"/>
        </authorList>
    </citation>
    <scope>IDENTIFICATION</scope>
</reference>
<organism evidence="20 21">
    <name type="scientific">Papio anubis</name>
    <name type="common">Olive baboon</name>
    <dbReference type="NCBI Taxonomy" id="9555"/>
    <lineage>
        <taxon>Eukaryota</taxon>
        <taxon>Metazoa</taxon>
        <taxon>Chordata</taxon>
        <taxon>Craniata</taxon>
        <taxon>Vertebrata</taxon>
        <taxon>Euteleostomi</taxon>
        <taxon>Mammalia</taxon>
        <taxon>Eutheria</taxon>
        <taxon>Euarchontoglires</taxon>
        <taxon>Primates</taxon>
        <taxon>Haplorrhini</taxon>
        <taxon>Catarrhini</taxon>
        <taxon>Cercopithecidae</taxon>
        <taxon>Cercopithecinae</taxon>
        <taxon>Papio</taxon>
    </lineage>
</organism>
<keyword evidence="13" id="KW-0325">Glycoprotein</keyword>
<evidence type="ECO:0000256" key="16">
    <source>
        <dbReference type="ARBA" id="ARBA00034104"/>
    </source>
</evidence>
<dbReference type="PRINTS" id="PR01177">
    <property type="entry name" value="GABAB1RECPTR"/>
</dbReference>
<dbReference type="Pfam" id="PF01094">
    <property type="entry name" value="ANF_receptor"/>
    <property type="match status" value="1"/>
</dbReference>
<feature type="region of interest" description="Disordered" evidence="17">
    <location>
        <begin position="87"/>
        <end position="108"/>
    </location>
</feature>
<feature type="compositionally biased region" description="Polar residues" evidence="17">
    <location>
        <begin position="1018"/>
        <end position="1030"/>
    </location>
</feature>
<keyword evidence="21" id="KW-1185">Reference proteome</keyword>
<dbReference type="GO" id="GO:0038039">
    <property type="term" value="C:G protein-coupled receptor heterodimeric complex"/>
    <property type="evidence" value="ECO:0007669"/>
    <property type="project" value="Ensembl"/>
</dbReference>
<keyword evidence="14" id="KW-0807">Transducer</keyword>
<dbReference type="GO" id="GO:0004965">
    <property type="term" value="F:G protein-coupled GABA receptor activity"/>
    <property type="evidence" value="ECO:0007669"/>
    <property type="project" value="Ensembl"/>
</dbReference>
<accession>A0A8I5NIV0</accession>
<feature type="transmembrane region" description="Helical" evidence="18">
    <location>
        <begin position="982"/>
        <end position="1004"/>
    </location>
</feature>
<feature type="region of interest" description="Disordered" evidence="17">
    <location>
        <begin position="1"/>
        <end position="64"/>
    </location>
</feature>
<keyword evidence="4 18" id="KW-0812">Transmembrane</keyword>
<keyword evidence="2" id="KW-1003">Cell membrane</keyword>
<feature type="compositionally biased region" description="Polar residues" evidence="17">
    <location>
        <begin position="49"/>
        <end position="58"/>
    </location>
</feature>
<feature type="compositionally biased region" description="Polar residues" evidence="17">
    <location>
        <begin position="252"/>
        <end position="261"/>
    </location>
</feature>
<reference evidence="20 21" key="1">
    <citation type="submission" date="2012-03" db="EMBL/GenBank/DDBJ databases">
        <title>Whole Genome Assembly of Papio anubis.</title>
        <authorList>
            <person name="Liu Y.L."/>
            <person name="Abraham K.A."/>
            <person name="Akbar H.A."/>
            <person name="Ali S.A."/>
            <person name="Anosike U.A."/>
            <person name="Aqrawi P.A."/>
            <person name="Arias F.A."/>
            <person name="Attaway T.A."/>
            <person name="Awwad R.A."/>
            <person name="Babu C.B."/>
            <person name="Bandaranaike D.B."/>
            <person name="Battles P.B."/>
            <person name="Bell A.B."/>
            <person name="Beltran B.B."/>
            <person name="Berhane-Mersha D.B."/>
            <person name="Bess C.B."/>
            <person name="Bickham C.B."/>
            <person name="Bolden T.B."/>
            <person name="Carter K.C."/>
            <person name="Chau D.C."/>
            <person name="Chavez A.C."/>
            <person name="Clerc-Blankenburg K.C."/>
            <person name="Coyle M.C."/>
            <person name="Dao M.D."/>
            <person name="Davila M.L.D."/>
            <person name="Davy-Carroll L.D."/>
            <person name="Denson S.D."/>
            <person name="Dinh H.D."/>
            <person name="Fernandez S.F."/>
            <person name="Fernando P.F."/>
            <person name="Forbes L.F."/>
            <person name="Francis C.F."/>
            <person name="Francisco L.F."/>
            <person name="Fu Q.F."/>
            <person name="Garcia-Iii R.G."/>
            <person name="Garrett T.G."/>
            <person name="Gross S.G."/>
            <person name="Gubbala S.G."/>
            <person name="Hirani K.H."/>
            <person name="Hogues M.H."/>
            <person name="Hollins B.H."/>
            <person name="Jackson L.J."/>
            <person name="Javaid M.J."/>
            <person name="Jhangiani S.J."/>
            <person name="Johnson A.J."/>
            <person name="Johnson B.J."/>
            <person name="Jones J.J."/>
            <person name="Joshi V.J."/>
            <person name="Kalu J.K."/>
            <person name="Khan N.K."/>
            <person name="Korchina V.K."/>
            <person name="Kovar C.K."/>
            <person name="Lago L.L."/>
            <person name="Lara F.L."/>
            <person name="Le T.-K.L."/>
            <person name="Lee S.L."/>
            <person name="Legall-Iii F.L."/>
            <person name="Lemon S.L."/>
            <person name="Liu J.L."/>
            <person name="Liu Y.-S.L."/>
            <person name="Liyanage D.L."/>
            <person name="Lopez J.L."/>
            <person name="Lorensuhewa L.L."/>
            <person name="Mata R.M."/>
            <person name="Mathew T.M."/>
            <person name="Mercado C.M."/>
            <person name="Mercado I.M."/>
            <person name="Morales K.M."/>
            <person name="Morgan M.M."/>
            <person name="Munidasa M.M."/>
            <person name="Ngo D.N."/>
            <person name="Nguyen L.N."/>
            <person name="Nguyen T.N."/>
            <person name="Nguyen N.N."/>
            <person name="Obregon M.O."/>
            <person name="Okwuonu G.O."/>
            <person name="Ongeri F.O."/>
            <person name="Onwere C.O."/>
            <person name="Osifeso I.O."/>
            <person name="Parra A.P."/>
            <person name="Patil S.P."/>
            <person name="Perez A.P."/>
            <person name="Perez Y.P."/>
            <person name="Pham C.P."/>
            <person name="Pu L.-L.P."/>
            <person name="Puazo M.P."/>
            <person name="Quiroz J.Q."/>
            <person name="Rouhana J.R."/>
            <person name="Ruiz M.R."/>
            <person name="Ruiz S.-J.R."/>
            <person name="Saada N.S."/>
            <person name="Santibanez J.S."/>
            <person name="Scheel M.S."/>
            <person name="Schneider B.S."/>
            <person name="Simmons D.S."/>
            <person name="Sisson I.S."/>
            <person name="Tang L.-Y.T."/>
            <person name="Thornton R.T."/>
            <person name="Tisius J.T."/>
            <person name="Toledanes G.T."/>
            <person name="Trejos Z.T."/>
            <person name="Usmani K.U."/>
            <person name="Varghese R.V."/>
            <person name="Vattathil S.V."/>
            <person name="Vee V.V."/>
            <person name="Walker D.W."/>
            <person name="Weissenberger G.W."/>
            <person name="White C.W."/>
            <person name="Williams A.W."/>
            <person name="Woodworth J.W."/>
            <person name="Wright R.W."/>
            <person name="Zhu Y.Z."/>
            <person name="Han Y.H."/>
            <person name="Newsham I.N."/>
            <person name="Nazareth L.N."/>
            <person name="Worley K.W."/>
            <person name="Muzny D.M."/>
            <person name="Rogers J.R."/>
            <person name="Gibbs R.G."/>
        </authorList>
    </citation>
    <scope>NUCLEOTIDE SEQUENCE [LARGE SCALE GENOMIC DNA]</scope>
</reference>
<feature type="region of interest" description="Disordered" evidence="17">
    <location>
        <begin position="127"/>
        <end position="269"/>
    </location>
</feature>
<feature type="transmembrane region" description="Helical" evidence="18">
    <location>
        <begin position="918"/>
        <end position="938"/>
    </location>
</feature>
<dbReference type="GO" id="GO:0007214">
    <property type="term" value="P:gamma-aminobutyric acid signaling pathway"/>
    <property type="evidence" value="ECO:0007669"/>
    <property type="project" value="Ensembl"/>
</dbReference>
<feature type="transmembrane region" description="Helical" evidence="18">
    <location>
        <begin position="741"/>
        <end position="766"/>
    </location>
</feature>
<dbReference type="CDD" id="cd06366">
    <property type="entry name" value="PBP1_GABAb_receptor"/>
    <property type="match status" value="1"/>
</dbReference>
<protein>
    <submittedName>
        <fullName evidence="20">Gamma-aminobutyric acid type B receptor subunit 1</fullName>
    </submittedName>
</protein>
<feature type="domain" description="G-protein coupled receptors family 3 profile" evidence="19">
    <location>
        <begin position="748"/>
        <end position="1026"/>
    </location>
</feature>
<feature type="compositionally biased region" description="Basic and acidic residues" evidence="17">
    <location>
        <begin position="1123"/>
        <end position="1135"/>
    </location>
</feature>
<evidence type="ECO:0000256" key="18">
    <source>
        <dbReference type="SAM" id="Phobius"/>
    </source>
</evidence>
<feature type="region of interest" description="Disordered" evidence="17">
    <location>
        <begin position="1059"/>
        <end position="1098"/>
    </location>
</feature>
<feature type="transmembrane region" description="Helical" evidence="18">
    <location>
        <begin position="778"/>
        <end position="797"/>
    </location>
</feature>
<gene>
    <name evidence="20" type="primary">GABBR1</name>
</gene>
<keyword evidence="8" id="KW-0297">G-protein coupled receptor</keyword>
<dbReference type="GO" id="GO:0007193">
    <property type="term" value="P:adenylate cyclase-inhibiting G protein-coupled receptor signaling pathway"/>
    <property type="evidence" value="ECO:0007669"/>
    <property type="project" value="Ensembl"/>
</dbReference>
<evidence type="ECO:0000256" key="8">
    <source>
        <dbReference type="ARBA" id="ARBA00023040"/>
    </source>
</evidence>
<dbReference type="InterPro" id="IPR002456">
    <property type="entry name" value="GPCR_3_GABA_rcpt_B1"/>
</dbReference>
<comment type="similarity">
    <text evidence="1">Belongs to the G-protein coupled receptor 3 family. GABA-B receptor subfamily.</text>
</comment>
<dbReference type="FunFam" id="3.40.50.2300:FF:000072">
    <property type="entry name" value="Gamma-aminobutyric acid type B receptor subunit 2"/>
    <property type="match status" value="1"/>
</dbReference>
<evidence type="ECO:0000256" key="12">
    <source>
        <dbReference type="ARBA" id="ARBA00023170"/>
    </source>
</evidence>
<evidence type="ECO:0000256" key="7">
    <source>
        <dbReference type="ARBA" id="ARBA00023018"/>
    </source>
</evidence>
<evidence type="ECO:0000256" key="4">
    <source>
        <dbReference type="ARBA" id="ARBA00022692"/>
    </source>
</evidence>
<evidence type="ECO:0000256" key="11">
    <source>
        <dbReference type="ARBA" id="ARBA00023157"/>
    </source>
</evidence>
<dbReference type="SUPFAM" id="SSF53822">
    <property type="entry name" value="Periplasmic binding protein-like I"/>
    <property type="match status" value="1"/>
</dbReference>
<dbReference type="GO" id="GO:0042734">
    <property type="term" value="C:presynaptic membrane"/>
    <property type="evidence" value="ECO:0007669"/>
    <property type="project" value="Ensembl"/>
</dbReference>
<feature type="compositionally biased region" description="Pro residues" evidence="17">
    <location>
        <begin position="1079"/>
        <end position="1094"/>
    </location>
</feature>
<evidence type="ECO:0000256" key="14">
    <source>
        <dbReference type="ARBA" id="ARBA00023224"/>
    </source>
</evidence>
<evidence type="ECO:0000256" key="2">
    <source>
        <dbReference type="ARBA" id="ARBA00022475"/>
    </source>
</evidence>
<comment type="subcellular location">
    <subcellularLocation>
        <location evidence="16">Postsynaptic cell membrane</location>
        <topology evidence="16">Multi-pass membrane protein</topology>
    </subcellularLocation>
</comment>
<feature type="compositionally biased region" description="Pro residues" evidence="17">
    <location>
        <begin position="34"/>
        <end position="46"/>
    </location>
</feature>
<dbReference type="GO" id="GO:0099579">
    <property type="term" value="F:G protein-coupled neurotransmitter receptor activity involved in regulation of postsynaptic membrane potential"/>
    <property type="evidence" value="ECO:0007669"/>
    <property type="project" value="Ensembl"/>
</dbReference>
<dbReference type="InterPro" id="IPR002455">
    <property type="entry name" value="GPCR3_GABA-B"/>
</dbReference>
<keyword evidence="12" id="KW-0675">Receptor</keyword>